<evidence type="ECO:0000256" key="3">
    <source>
        <dbReference type="ARBA" id="ARBA00023002"/>
    </source>
</evidence>
<comment type="similarity">
    <text evidence="1">Belongs to the short-chain dehydrogenases/reductases (SDR) family.</text>
</comment>
<reference evidence="4" key="1">
    <citation type="journal article" date="2020" name="Stud. Mycol.">
        <title>101 Dothideomycetes genomes: a test case for predicting lifestyles and emergence of pathogens.</title>
        <authorList>
            <person name="Haridas S."/>
            <person name="Albert R."/>
            <person name="Binder M."/>
            <person name="Bloem J."/>
            <person name="Labutti K."/>
            <person name="Salamov A."/>
            <person name="Andreopoulos B."/>
            <person name="Baker S."/>
            <person name="Barry K."/>
            <person name="Bills G."/>
            <person name="Bluhm B."/>
            <person name="Cannon C."/>
            <person name="Castanera R."/>
            <person name="Culley D."/>
            <person name="Daum C."/>
            <person name="Ezra D."/>
            <person name="Gonzalez J."/>
            <person name="Henrissat B."/>
            <person name="Kuo A."/>
            <person name="Liang C."/>
            <person name="Lipzen A."/>
            <person name="Lutzoni F."/>
            <person name="Magnuson J."/>
            <person name="Mondo S."/>
            <person name="Nolan M."/>
            <person name="Ohm R."/>
            <person name="Pangilinan J."/>
            <person name="Park H.-J."/>
            <person name="Ramirez L."/>
            <person name="Alfaro M."/>
            <person name="Sun H."/>
            <person name="Tritt A."/>
            <person name="Yoshinaga Y."/>
            <person name="Zwiers L.-H."/>
            <person name="Turgeon B."/>
            <person name="Goodwin S."/>
            <person name="Spatafora J."/>
            <person name="Crous P."/>
            <person name="Grigoriev I."/>
        </authorList>
    </citation>
    <scope>NUCLEOTIDE SEQUENCE</scope>
    <source>
        <strain evidence="4">CBS 115976</strain>
    </source>
</reference>
<evidence type="ECO:0000313" key="4">
    <source>
        <dbReference type="EMBL" id="KAF2674897.1"/>
    </source>
</evidence>
<dbReference type="EMBL" id="MU004230">
    <property type="protein sequence ID" value="KAF2674897.1"/>
    <property type="molecule type" value="Genomic_DNA"/>
</dbReference>
<protein>
    <submittedName>
        <fullName evidence="4">NAD(P)-binding protein</fullName>
    </submittedName>
</protein>
<dbReference type="PROSITE" id="PS00061">
    <property type="entry name" value="ADH_SHORT"/>
    <property type="match status" value="1"/>
</dbReference>
<dbReference type="Proteomes" id="UP000799302">
    <property type="component" value="Unassembled WGS sequence"/>
</dbReference>
<dbReference type="PRINTS" id="PR00081">
    <property type="entry name" value="GDHRDH"/>
</dbReference>
<organism evidence="4 5">
    <name type="scientific">Microthyrium microscopicum</name>
    <dbReference type="NCBI Taxonomy" id="703497"/>
    <lineage>
        <taxon>Eukaryota</taxon>
        <taxon>Fungi</taxon>
        <taxon>Dikarya</taxon>
        <taxon>Ascomycota</taxon>
        <taxon>Pezizomycotina</taxon>
        <taxon>Dothideomycetes</taxon>
        <taxon>Dothideomycetes incertae sedis</taxon>
        <taxon>Microthyriales</taxon>
        <taxon>Microthyriaceae</taxon>
        <taxon>Microthyrium</taxon>
    </lineage>
</organism>
<evidence type="ECO:0000256" key="1">
    <source>
        <dbReference type="ARBA" id="ARBA00006484"/>
    </source>
</evidence>
<dbReference type="Gene3D" id="3.40.50.720">
    <property type="entry name" value="NAD(P)-binding Rossmann-like Domain"/>
    <property type="match status" value="1"/>
</dbReference>
<proteinExistence type="inferred from homology"/>
<keyword evidence="3" id="KW-0560">Oxidoreductase</keyword>
<sequence>MDIFTDPNAKMAALPPNNVSQDVKQSPPIDVRKPYDLAWISGKHIIVTGGATGFGEAFVRQWAGAGASLVVGDINVEQGDKAVRAIRNDTGNKNVHFVACDVTDWQQQVHLFKEAVRLSPHGGIDVVVANAGVADPEGLQMPKDLSAAEPRKPNFKVIDVNLYGLLYTTHLAIYWLPRNPGSEPASPESDPATRTRDRCLLLLGSLASLAPIPNVPLYGTSKHAVLGLFRSLRASLFADGIRIGMLCPYFIETAMSPAPLRALLAGGGVGKVEDVVDAASRIVADSTIHGRALAVGPKVKVQQQEDGEWIVVSKEAEGETTAVWDVHAHDFDDAERFTVRMVQILKGIESVKGWVGWFRDMAGAIKYGIFG</sequence>
<dbReference type="GO" id="GO:0005737">
    <property type="term" value="C:cytoplasm"/>
    <property type="evidence" value="ECO:0007669"/>
    <property type="project" value="TreeGrafter"/>
</dbReference>
<dbReference type="InterPro" id="IPR002347">
    <property type="entry name" value="SDR_fam"/>
</dbReference>
<dbReference type="AlphaFoldDB" id="A0A6A6UTX4"/>
<gene>
    <name evidence="4" type="ORF">BT63DRAFT_23353</name>
</gene>
<dbReference type="SUPFAM" id="SSF51735">
    <property type="entry name" value="NAD(P)-binding Rossmann-fold domains"/>
    <property type="match status" value="1"/>
</dbReference>
<dbReference type="OrthoDB" id="498125at2759"/>
<keyword evidence="5" id="KW-1185">Reference proteome</keyword>
<dbReference type="InterPro" id="IPR036291">
    <property type="entry name" value="NAD(P)-bd_dom_sf"/>
</dbReference>
<accession>A0A6A6UTX4</accession>
<evidence type="ECO:0000256" key="2">
    <source>
        <dbReference type="ARBA" id="ARBA00022857"/>
    </source>
</evidence>
<dbReference type="PANTHER" id="PTHR44229">
    <property type="entry name" value="15-HYDROXYPROSTAGLANDIN DEHYDROGENASE [NAD(+)]"/>
    <property type="match status" value="1"/>
</dbReference>
<dbReference type="GO" id="GO:0016616">
    <property type="term" value="F:oxidoreductase activity, acting on the CH-OH group of donors, NAD or NADP as acceptor"/>
    <property type="evidence" value="ECO:0007669"/>
    <property type="project" value="TreeGrafter"/>
</dbReference>
<dbReference type="PANTHER" id="PTHR44229:SF4">
    <property type="entry name" value="15-HYDROXYPROSTAGLANDIN DEHYDROGENASE [NAD(+)]"/>
    <property type="match status" value="1"/>
</dbReference>
<dbReference type="Pfam" id="PF00106">
    <property type="entry name" value="adh_short"/>
    <property type="match status" value="2"/>
</dbReference>
<name>A0A6A6UTX4_9PEZI</name>
<dbReference type="InterPro" id="IPR020904">
    <property type="entry name" value="Sc_DH/Rdtase_CS"/>
</dbReference>
<evidence type="ECO:0000313" key="5">
    <source>
        <dbReference type="Proteomes" id="UP000799302"/>
    </source>
</evidence>
<keyword evidence="2" id="KW-0521">NADP</keyword>